<proteinExistence type="predicted"/>
<feature type="region of interest" description="Disordered" evidence="1">
    <location>
        <begin position="84"/>
        <end position="119"/>
    </location>
</feature>
<evidence type="ECO:0000313" key="3">
    <source>
        <dbReference type="Proteomes" id="UP001500957"/>
    </source>
</evidence>
<protein>
    <submittedName>
        <fullName evidence="2">Uncharacterized protein</fullName>
    </submittedName>
</protein>
<comment type="caution">
    <text evidence="2">The sequence shown here is derived from an EMBL/GenBank/DDBJ whole genome shotgun (WGS) entry which is preliminary data.</text>
</comment>
<organism evidence="2 3">
    <name type="scientific">Sporichthya brevicatena</name>
    <dbReference type="NCBI Taxonomy" id="171442"/>
    <lineage>
        <taxon>Bacteria</taxon>
        <taxon>Bacillati</taxon>
        <taxon>Actinomycetota</taxon>
        <taxon>Actinomycetes</taxon>
        <taxon>Sporichthyales</taxon>
        <taxon>Sporichthyaceae</taxon>
        <taxon>Sporichthya</taxon>
    </lineage>
</organism>
<evidence type="ECO:0000313" key="2">
    <source>
        <dbReference type="EMBL" id="GAA0635845.1"/>
    </source>
</evidence>
<dbReference type="Proteomes" id="UP001500957">
    <property type="component" value="Unassembled WGS sequence"/>
</dbReference>
<sequence length="158" mass="17019">MPLGLAGCSGGTTGLAAADATDLHGRVAAMRAAAVLDNPDAARTALAQFRADVASLLERGQLTPDQAVALLGHADAVAVQISSEVRPPTPAPTPRPHVVTKAQPKPRKQTVARTPDRDELSSFWTLLRGRIAQRLKDQAREHRRDRDRDRGRDERGRA</sequence>
<keyword evidence="3" id="KW-1185">Reference proteome</keyword>
<evidence type="ECO:0000256" key="1">
    <source>
        <dbReference type="SAM" id="MobiDB-lite"/>
    </source>
</evidence>
<name>A0ABN1HAX2_9ACTN</name>
<feature type="region of interest" description="Disordered" evidence="1">
    <location>
        <begin position="134"/>
        <end position="158"/>
    </location>
</feature>
<dbReference type="EMBL" id="BAAAHE010000049">
    <property type="protein sequence ID" value="GAA0635845.1"/>
    <property type="molecule type" value="Genomic_DNA"/>
</dbReference>
<gene>
    <name evidence="2" type="ORF">GCM10009547_45040</name>
</gene>
<accession>A0ABN1HAX2</accession>
<reference evidence="2 3" key="1">
    <citation type="journal article" date="2019" name="Int. J. Syst. Evol. Microbiol.">
        <title>The Global Catalogue of Microorganisms (GCM) 10K type strain sequencing project: providing services to taxonomists for standard genome sequencing and annotation.</title>
        <authorList>
            <consortium name="The Broad Institute Genomics Platform"/>
            <consortium name="The Broad Institute Genome Sequencing Center for Infectious Disease"/>
            <person name="Wu L."/>
            <person name="Ma J."/>
        </authorList>
    </citation>
    <scope>NUCLEOTIDE SEQUENCE [LARGE SCALE GENOMIC DNA]</scope>
    <source>
        <strain evidence="2 3">JCM 10671</strain>
    </source>
</reference>